<gene>
    <name evidence="4" type="ORF">GBAR_LOCUS27584</name>
</gene>
<dbReference type="InterPro" id="IPR001315">
    <property type="entry name" value="CARD"/>
</dbReference>
<feature type="region of interest" description="Disordered" evidence="2">
    <location>
        <begin position="104"/>
        <end position="134"/>
    </location>
</feature>
<accession>A0AA35TKW6</accession>
<sequence>MATKLADKDMNELKGNVLIGRVDYLSAELGDPARYFPALRAKGVLFPEDCEKIKAKVTASEKVYEMIELIHSRHSERDGHAMDVLMEALRKQRVQAHIARELQRALARAKDQRRGDGTPSPMSPQSNPPVNVPTRKTIQSLTCCILLSLVSLTDRQSSLASVSTPGSKLTTPATSAGNSLASSPHRSKFDMHPQFGALPPGMPGVTLPPAPVQPSPDIDPVFGVRPRTPPQRRGAFRPVQEGGTHGLGEVATGLSGHFTSSASDSLNTATTDSFSLPYQNGEGERPSGMDRRFSDISYTTTSVYSTTSTEQSALDYGSRDHREHKLQEMEARYDDLRTMYQKKEQEVVNLKKENAYLREKYREMQDQNMDLKKQYEQLREKIRNHTITEQKQILESYRPEKMEGSDEVAQLRRQLQEKDDKMALLEKQVEQYQQDNVQLQLSLSSNSARPHHLPIGSPMGRPPAIHRPTCTPARSPYQGVDTPARSPYQGGISGPATGTGITPMKSVRIGDSLNQHNIHLQQSRGSRRDSPAFSPAKDSGAGKRLSSGSGDNPMGETYYQSSNSSLNSSGSKGSAGVTLQTTPNAEHSTMV</sequence>
<dbReference type="GO" id="GO:0042981">
    <property type="term" value="P:regulation of apoptotic process"/>
    <property type="evidence" value="ECO:0007669"/>
    <property type="project" value="InterPro"/>
</dbReference>
<feature type="region of interest" description="Disordered" evidence="2">
    <location>
        <begin position="270"/>
        <end position="292"/>
    </location>
</feature>
<organism evidence="4 5">
    <name type="scientific">Geodia barretti</name>
    <name type="common">Barrett's horny sponge</name>
    <dbReference type="NCBI Taxonomy" id="519541"/>
    <lineage>
        <taxon>Eukaryota</taxon>
        <taxon>Metazoa</taxon>
        <taxon>Porifera</taxon>
        <taxon>Demospongiae</taxon>
        <taxon>Heteroscleromorpha</taxon>
        <taxon>Tetractinellida</taxon>
        <taxon>Astrophorina</taxon>
        <taxon>Geodiidae</taxon>
        <taxon>Geodia</taxon>
    </lineage>
</organism>
<dbReference type="EMBL" id="CASHTH010003836">
    <property type="protein sequence ID" value="CAI8050165.1"/>
    <property type="molecule type" value="Genomic_DNA"/>
</dbReference>
<feature type="region of interest" description="Disordered" evidence="2">
    <location>
        <begin position="520"/>
        <end position="591"/>
    </location>
</feature>
<evidence type="ECO:0000256" key="2">
    <source>
        <dbReference type="SAM" id="MobiDB-lite"/>
    </source>
</evidence>
<keyword evidence="5" id="KW-1185">Reference proteome</keyword>
<feature type="compositionally biased region" description="Basic and acidic residues" evidence="2">
    <location>
        <begin position="104"/>
        <end position="116"/>
    </location>
</feature>
<dbReference type="PROSITE" id="PS50209">
    <property type="entry name" value="CARD"/>
    <property type="match status" value="1"/>
</dbReference>
<name>A0AA35TKW6_GEOBA</name>
<dbReference type="SUPFAM" id="SSF47986">
    <property type="entry name" value="DEATH domain"/>
    <property type="match status" value="1"/>
</dbReference>
<dbReference type="Proteomes" id="UP001174909">
    <property type="component" value="Unassembled WGS sequence"/>
</dbReference>
<protein>
    <recommendedName>
        <fullName evidence="3">CARD domain-containing protein</fullName>
    </recommendedName>
</protein>
<feature type="compositionally biased region" description="Polar residues" evidence="2">
    <location>
        <begin position="158"/>
        <end position="184"/>
    </location>
</feature>
<dbReference type="AlphaFoldDB" id="A0AA35TKW6"/>
<comment type="caution">
    <text evidence="4">The sequence shown here is derived from an EMBL/GenBank/DDBJ whole genome shotgun (WGS) entry which is preliminary data.</text>
</comment>
<evidence type="ECO:0000313" key="5">
    <source>
        <dbReference type="Proteomes" id="UP001174909"/>
    </source>
</evidence>
<feature type="compositionally biased region" description="Polar residues" evidence="2">
    <location>
        <begin position="577"/>
        <end position="591"/>
    </location>
</feature>
<feature type="coiled-coil region" evidence="1">
    <location>
        <begin position="319"/>
        <end position="442"/>
    </location>
</feature>
<evidence type="ECO:0000259" key="3">
    <source>
        <dbReference type="PROSITE" id="PS50209"/>
    </source>
</evidence>
<evidence type="ECO:0000313" key="4">
    <source>
        <dbReference type="EMBL" id="CAI8050165.1"/>
    </source>
</evidence>
<feature type="compositionally biased region" description="Low complexity" evidence="2">
    <location>
        <begin position="561"/>
        <end position="574"/>
    </location>
</feature>
<evidence type="ECO:0000256" key="1">
    <source>
        <dbReference type="SAM" id="Coils"/>
    </source>
</evidence>
<keyword evidence="1" id="KW-0175">Coiled coil</keyword>
<feature type="compositionally biased region" description="Basic and acidic residues" evidence="2">
    <location>
        <begin position="282"/>
        <end position="292"/>
    </location>
</feature>
<feature type="domain" description="CARD" evidence="3">
    <location>
        <begin position="10"/>
        <end position="91"/>
    </location>
</feature>
<reference evidence="4" key="1">
    <citation type="submission" date="2023-03" db="EMBL/GenBank/DDBJ databases">
        <authorList>
            <person name="Steffen K."/>
            <person name="Cardenas P."/>
        </authorList>
    </citation>
    <scope>NUCLEOTIDE SEQUENCE</scope>
</reference>
<proteinExistence type="predicted"/>
<dbReference type="Pfam" id="PF00619">
    <property type="entry name" value="CARD"/>
    <property type="match status" value="1"/>
</dbReference>
<feature type="region of interest" description="Disordered" evidence="2">
    <location>
        <begin position="158"/>
        <end position="185"/>
    </location>
</feature>
<dbReference type="Gene3D" id="1.10.533.10">
    <property type="entry name" value="Death Domain, Fas"/>
    <property type="match status" value="1"/>
</dbReference>
<feature type="region of interest" description="Disordered" evidence="2">
    <location>
        <begin position="454"/>
        <end position="506"/>
    </location>
</feature>
<dbReference type="InterPro" id="IPR011029">
    <property type="entry name" value="DEATH-like_dom_sf"/>
</dbReference>